<dbReference type="EMBL" id="PPHD01017282">
    <property type="protein sequence ID" value="POI28940.1"/>
    <property type="molecule type" value="Genomic_DNA"/>
</dbReference>
<dbReference type="FunFam" id="3.40.50.10810:FF:000020">
    <property type="entry name" value="DNA repair and recombination protein RAD54B"/>
    <property type="match status" value="1"/>
</dbReference>
<keyword evidence="1" id="KW-0067">ATP-binding</keyword>
<comment type="caution">
    <text evidence="3">The sequence shown here is derived from an EMBL/GenBank/DDBJ whole genome shotgun (WGS) entry which is preliminary data.</text>
</comment>
<dbReference type="OrthoDB" id="413460at2759"/>
<dbReference type="InterPro" id="IPR038718">
    <property type="entry name" value="SNF2-like_sf"/>
</dbReference>
<dbReference type="PANTHER" id="PTHR45629">
    <property type="entry name" value="SNF2/RAD54 FAMILY MEMBER"/>
    <property type="match status" value="1"/>
</dbReference>
<dbReference type="GO" id="GO:0005524">
    <property type="term" value="F:ATP binding"/>
    <property type="evidence" value="ECO:0007669"/>
    <property type="project" value="InterPro"/>
</dbReference>
<dbReference type="GO" id="GO:0004386">
    <property type="term" value="F:helicase activity"/>
    <property type="evidence" value="ECO:0007669"/>
    <property type="project" value="UniProtKB-KW"/>
</dbReference>
<dbReference type="InterPro" id="IPR000330">
    <property type="entry name" value="SNF2_N"/>
</dbReference>
<name>A0A2P4SXU9_BAMTH</name>
<dbReference type="PROSITE" id="PS51192">
    <property type="entry name" value="HELICASE_ATP_BIND_1"/>
    <property type="match status" value="1"/>
</dbReference>
<dbReference type="SMART" id="SM00487">
    <property type="entry name" value="DEXDc"/>
    <property type="match status" value="1"/>
</dbReference>
<gene>
    <name evidence="3" type="ORF">CIB84_007310</name>
</gene>
<dbReference type="PANTHER" id="PTHR45629:SF7">
    <property type="entry name" value="DNA EXCISION REPAIR PROTEIN ERCC-6-RELATED"/>
    <property type="match status" value="1"/>
</dbReference>
<evidence type="ECO:0000313" key="3">
    <source>
        <dbReference type="EMBL" id="POI28940.1"/>
    </source>
</evidence>
<feature type="domain" description="Helicase ATP-binding" evidence="2">
    <location>
        <begin position="145"/>
        <end position="312"/>
    </location>
</feature>
<evidence type="ECO:0000313" key="4">
    <source>
        <dbReference type="Proteomes" id="UP000237246"/>
    </source>
</evidence>
<reference evidence="3 4" key="1">
    <citation type="submission" date="2018-01" db="EMBL/GenBank/DDBJ databases">
        <title>Comparison of the Chinese Bamboo Partridge and Red Junglefowl genome sequences highlights the importance of demography in genome evolution.</title>
        <authorList>
            <person name="Tiley G.P."/>
            <person name="Kimball R.T."/>
            <person name="Braun E.L."/>
            <person name="Burleigh J.G."/>
        </authorList>
    </citation>
    <scope>NUCLEOTIDE SEQUENCE [LARGE SCALE GENOMIC DNA]</scope>
    <source>
        <strain evidence="3">RTK389</strain>
        <tissue evidence="3">Blood</tissue>
    </source>
</reference>
<keyword evidence="1" id="KW-0378">Hydrolase</keyword>
<dbReference type="InterPro" id="IPR050496">
    <property type="entry name" value="SNF2_RAD54_helicase_repair"/>
</dbReference>
<dbReference type="GO" id="GO:0005634">
    <property type="term" value="C:nucleus"/>
    <property type="evidence" value="ECO:0007669"/>
    <property type="project" value="TreeGrafter"/>
</dbReference>
<dbReference type="GO" id="GO:0007131">
    <property type="term" value="P:reciprocal meiotic recombination"/>
    <property type="evidence" value="ECO:0007669"/>
    <property type="project" value="TreeGrafter"/>
</dbReference>
<dbReference type="Gene3D" id="3.40.50.10810">
    <property type="entry name" value="Tandem AAA-ATPase domain"/>
    <property type="match status" value="1"/>
</dbReference>
<dbReference type="InterPro" id="IPR014001">
    <property type="entry name" value="Helicase_ATP-bd"/>
</dbReference>
<sequence>TGYKSKELDSLEEGQTLMIGGKEIEVMGVISADDFSSGRCFQTGIATHDTVPTAFPQTTMKQFCKPIKSACRPSTKENILLNSQSCKPRHNPNDTIMPRPNASHQCVFNKAGLPVVDVVVDPYIANNLRPHQREGIVFLYECVMGMRVSGRFGAILADEMGLGKTLQCISLLWTLLRQGVYGCKPVLKRALIVTPGSLVKNWKKEFQKWLGSERIKVFTVDQDHKVEEFINSPLYSVMIISYEMLLRSLDQIQAIEFNLLICDEGHRLKNSSIKTTTALTNLSCERRIILTGTPIQNDLQEFYALIEFVNPGVLGSLSTYRKIYEEPIVRSREPSATKEKSCDPKNDEHVESSLYEGLTDVFPQDYTSDTFSEIDSGKLQVLVKLLAAIQELSSSERQV</sequence>
<accession>A0A2P4SXU9</accession>
<keyword evidence="1" id="KW-0347">Helicase</keyword>
<dbReference type="GO" id="GO:0000724">
    <property type="term" value="P:double-strand break repair via homologous recombination"/>
    <property type="evidence" value="ECO:0007669"/>
    <property type="project" value="TreeGrafter"/>
</dbReference>
<protein>
    <recommendedName>
        <fullName evidence="2">Helicase ATP-binding domain-containing protein</fullName>
    </recommendedName>
</protein>
<dbReference type="SUPFAM" id="SSF52540">
    <property type="entry name" value="P-loop containing nucleoside triphosphate hydrolases"/>
    <property type="match status" value="1"/>
</dbReference>
<keyword evidence="4" id="KW-1185">Reference proteome</keyword>
<dbReference type="Proteomes" id="UP000237246">
    <property type="component" value="Unassembled WGS sequence"/>
</dbReference>
<feature type="non-terminal residue" evidence="3">
    <location>
        <position position="1"/>
    </location>
</feature>
<dbReference type="GO" id="GO:0015616">
    <property type="term" value="F:DNA translocase activity"/>
    <property type="evidence" value="ECO:0007669"/>
    <property type="project" value="TreeGrafter"/>
</dbReference>
<evidence type="ECO:0000256" key="1">
    <source>
        <dbReference type="ARBA" id="ARBA00022806"/>
    </source>
</evidence>
<dbReference type="InterPro" id="IPR027417">
    <property type="entry name" value="P-loop_NTPase"/>
</dbReference>
<dbReference type="Pfam" id="PF00176">
    <property type="entry name" value="SNF2-rel_dom"/>
    <property type="match status" value="1"/>
</dbReference>
<organism evidence="3 4">
    <name type="scientific">Bambusicola thoracicus</name>
    <name type="common">Chinese bamboo-partridge</name>
    <name type="synonym">Perdix thoracica</name>
    <dbReference type="NCBI Taxonomy" id="9083"/>
    <lineage>
        <taxon>Eukaryota</taxon>
        <taxon>Metazoa</taxon>
        <taxon>Chordata</taxon>
        <taxon>Craniata</taxon>
        <taxon>Vertebrata</taxon>
        <taxon>Euteleostomi</taxon>
        <taxon>Archelosauria</taxon>
        <taxon>Archosauria</taxon>
        <taxon>Dinosauria</taxon>
        <taxon>Saurischia</taxon>
        <taxon>Theropoda</taxon>
        <taxon>Coelurosauria</taxon>
        <taxon>Aves</taxon>
        <taxon>Neognathae</taxon>
        <taxon>Galloanserae</taxon>
        <taxon>Galliformes</taxon>
        <taxon>Phasianidae</taxon>
        <taxon>Perdicinae</taxon>
        <taxon>Bambusicola</taxon>
    </lineage>
</organism>
<proteinExistence type="predicted"/>
<evidence type="ECO:0000259" key="2">
    <source>
        <dbReference type="PROSITE" id="PS51192"/>
    </source>
</evidence>
<keyword evidence="1" id="KW-0547">Nucleotide-binding</keyword>
<dbReference type="AlphaFoldDB" id="A0A2P4SXU9"/>